<accession>A0A1H4IC88</accession>
<dbReference type="AlphaFoldDB" id="A0A1H4IC88"/>
<gene>
    <name evidence="1" type="ORF">SAMN04490239_0399</name>
</gene>
<proteinExistence type="predicted"/>
<keyword evidence="2" id="KW-1185">Reference proteome</keyword>
<dbReference type="OrthoDB" id="4951670at2"/>
<dbReference type="Proteomes" id="UP000183561">
    <property type="component" value="Unassembled WGS sequence"/>
</dbReference>
<dbReference type="RefSeq" id="WP_072947416.1">
    <property type="nucleotide sequence ID" value="NZ_FNSV01000002.1"/>
</dbReference>
<dbReference type="SUPFAM" id="SSF48371">
    <property type="entry name" value="ARM repeat"/>
    <property type="match status" value="2"/>
</dbReference>
<dbReference type="InterPro" id="IPR011989">
    <property type="entry name" value="ARM-like"/>
</dbReference>
<dbReference type="InterPro" id="IPR016024">
    <property type="entry name" value="ARM-type_fold"/>
</dbReference>
<evidence type="ECO:0008006" key="3">
    <source>
        <dbReference type="Google" id="ProtNLM"/>
    </source>
</evidence>
<evidence type="ECO:0000313" key="1">
    <source>
        <dbReference type="EMBL" id="SEB31641.1"/>
    </source>
</evidence>
<reference evidence="2" key="1">
    <citation type="submission" date="2016-10" db="EMBL/GenBank/DDBJ databases">
        <authorList>
            <person name="Varghese N."/>
            <person name="Submissions S."/>
        </authorList>
    </citation>
    <scope>NUCLEOTIDE SEQUENCE [LARGE SCALE GENOMIC DNA]</scope>
    <source>
        <strain evidence="2">DSM 44498</strain>
    </source>
</reference>
<dbReference type="EMBL" id="FNSV01000002">
    <property type="protein sequence ID" value="SEB31641.1"/>
    <property type="molecule type" value="Genomic_DNA"/>
</dbReference>
<protein>
    <recommendedName>
        <fullName evidence="3">HEAT repeat-containing protein</fullName>
    </recommendedName>
</protein>
<organism evidence="1 2">
    <name type="scientific">Rhodococcus koreensis</name>
    <dbReference type="NCBI Taxonomy" id="99653"/>
    <lineage>
        <taxon>Bacteria</taxon>
        <taxon>Bacillati</taxon>
        <taxon>Actinomycetota</taxon>
        <taxon>Actinomycetes</taxon>
        <taxon>Mycobacteriales</taxon>
        <taxon>Nocardiaceae</taxon>
        <taxon>Rhodococcus</taxon>
    </lineage>
</organism>
<dbReference type="Gene3D" id="1.25.10.10">
    <property type="entry name" value="Leucine-rich Repeat Variant"/>
    <property type="match status" value="1"/>
</dbReference>
<name>A0A1H4IC88_9NOCA</name>
<evidence type="ECO:0000313" key="2">
    <source>
        <dbReference type="Proteomes" id="UP000183561"/>
    </source>
</evidence>
<sequence length="639" mass="70155">MAIRRAVLLSAPVLDTDDCCPVDHAWLSLHRARCLAELGDLEQARDLAIEVQVLRNVAPHDPTAMTIMGASTDLIFTTSSWEAQKVPEAITGRDTLAAWWRTQEISWGLQHQFESNFKHWYQDSSTWWGASDQTWLHLRAASLIAGLAGDHSGWRHAFGLLARRVLTTTTTDTEAMAGALTVLRRVGDSPSVKLAAQHLRRVVSAPAARDAAHVIDLELSTRTSLRADLEMLRYASDVITSEDADRHTQWLLDVLRCPDVLVDRLSPDFHLATTVLATLAPLTRVISASAVRDVIEYLVSLPAQEDQAHAHDYAQVFRQIPDDAWTADDLRALAARGAADNFELTEEITNVLAANDPAFREQLRVRIAAGDLPALESFGDIDDLDPDTARGLVDVLAAKITDQVAELKRGQGTVWARDFAATLIIVNIAHPEHADWASILSLLATPAAFTDHLRASLTTLRQFGERVPDRIADDLVPILRARLTSPPKRHPFFGSPDIRGDAATALAAIKPTEVTDPELWELLNGDEHQRAAAVHVVANRNNPHDLMTLAAMAQDTAPWVRAMVANSLARWITDDIAAEPAFELLTRVLDDPGTLVAQAVVVRLSDTVDSAAAVQLTDMLREHISAQVRTAIEKLEPHS</sequence>